<keyword evidence="1 2" id="KW-0732">Signal</keyword>
<comment type="caution">
    <text evidence="3">The sequence shown here is derived from an EMBL/GenBank/DDBJ whole genome shotgun (WGS) entry which is preliminary data.</text>
</comment>
<keyword evidence="4" id="KW-1185">Reference proteome</keyword>
<evidence type="ECO:0000256" key="1">
    <source>
        <dbReference type="ARBA" id="ARBA00022729"/>
    </source>
</evidence>
<name>A0A934R4K1_9BACT</name>
<dbReference type="InterPro" id="IPR012332">
    <property type="entry name" value="Autotransporter_pectin_lyase_C"/>
</dbReference>
<gene>
    <name evidence="3" type="ORF">JIN84_14370</name>
</gene>
<evidence type="ECO:0000313" key="4">
    <source>
        <dbReference type="Proteomes" id="UP000600139"/>
    </source>
</evidence>
<dbReference type="NCBIfam" id="TIGR02601">
    <property type="entry name" value="autotrns_rpt"/>
    <property type="match status" value="8"/>
</dbReference>
<dbReference type="InterPro" id="IPR013425">
    <property type="entry name" value="Autotrns_rpt"/>
</dbReference>
<feature type="chain" id="PRO_5037380793" evidence="2">
    <location>
        <begin position="29"/>
        <end position="1620"/>
    </location>
</feature>
<proteinExistence type="predicted"/>
<feature type="signal peptide" evidence="2">
    <location>
        <begin position="1"/>
        <end position="28"/>
    </location>
</feature>
<dbReference type="Pfam" id="PF12951">
    <property type="entry name" value="PATR"/>
    <property type="match status" value="8"/>
</dbReference>
<dbReference type="RefSeq" id="WP_200351733.1">
    <property type="nucleotide sequence ID" value="NZ_BAABHZ010000006.1"/>
</dbReference>
<accession>A0A934R4K1</accession>
<dbReference type="InterPro" id="IPR011050">
    <property type="entry name" value="Pectin_lyase_fold/virulence"/>
</dbReference>
<dbReference type="Proteomes" id="UP000600139">
    <property type="component" value="Unassembled WGS sequence"/>
</dbReference>
<dbReference type="EMBL" id="JAENIK010000011">
    <property type="protein sequence ID" value="MBK1816807.1"/>
    <property type="molecule type" value="Genomic_DNA"/>
</dbReference>
<dbReference type="SUPFAM" id="SSF51126">
    <property type="entry name" value="Pectin lyase-like"/>
    <property type="match status" value="3"/>
</dbReference>
<reference evidence="3" key="1">
    <citation type="submission" date="2021-01" db="EMBL/GenBank/DDBJ databases">
        <title>Modified the classification status of verrucomicrobia.</title>
        <authorList>
            <person name="Feng X."/>
        </authorList>
    </citation>
    <scope>NUCLEOTIDE SEQUENCE</scope>
    <source>
        <strain evidence="3">JCM 18052</strain>
    </source>
</reference>
<sequence length="1620" mass="160223">MKTKTLPFFIPSIVVTASSLFTMSPLQAAKTWSGATNANWSTTTNWVEGALPGTTETVNFDVSSTLNLGAINLEAARTIRGISLTNPAGPVTTLAGFTLTLAGGGIDMSSATQDLVLNSPVAIGAGKQYWNVIPGHSITTEAIPAKAVSTAGVVQFGTTGSIKLGAAASNLLVDAQNNAWGTFGSNDWAALNATGNVIAATYTPATATITTGVINDIQGNIGAITSTALISALRFDSATSYNVDVANSNTSRTSTIGGILVTANAAASSIGGNGRTNAFIRPNRSSGGAAHTFNVIQNSPNDFTIAAIIGNSSSSTGVLVKSGPGRLILTGANGYRSGTVIHEGTIQVGNGGTVGFVGGGDITNNAELVFNRSDTVTLIHNISGTGNLTQLGPGELDLTTSVSTFTGAVNISGGTLGVTALANLGGGTSLNINGGTFKFLGDIDPSGRAVAIGAGGATFDTNGRNITFANAVGNGGSGGFTKAGAGSLALTQPAGWSGGTTVDGGLLLANNTTGSATSGAVTVNAAGGVGGTGTIGGAVTTTSGSIVSPGNSAVGTLTVGSLDLEAGSVTNVEFGTGNDLVNVTNGGGLLVNGGIVNLYQEGTNLGTPFSGVPGTYNLFQYSGTLGGAATNLAVGNPQPGKGYSFSASGGFVKLTIIDTGVNRNWITNGGGSWGNAANWNGTVPNVSQAVVNFITPLSAPATVTLDGAKTAGNLIFTSIPNGYTINPGSGGSLTLANGSVNASILVNSGTHSINTPLVLNNHLSISVPPSGGSLTLGGIVSGTGKSVTKTGSGDLFLNGANTFTGEISLTGGTTRFGPAGLGAGNISLDQTALVWNPGNTEDITSGGRTVRLVDGLITFDTDSNTVLISNSLGEGGNGGLQKTGDGTLVLAGENTYFGGTSILAGTLQLGNGGADGFISGTILNNTELVINRSTDFTLDGSISGTGTLTKLASNTLTLAGSNTYSGPTDLQAGSLILGNSLALQNTSLDYNTGSLLFSGISAATIGGFTGTKDLALQDDLLNPVALTVGGAGGSGNYSGVLSGTGSFIKAGAGALVLDNANTYAGATGMNAGGGVLELSGTGKIATTALNMGTTTRFLVNGGTFSSSAQSTIDSRGFVLASGFNLVAGSAAFNGGVRTGTSDGTLISVENGTFTATDVILQRTRNFNNLPAGPSSNATTYTEADAAVVDGFVVSGGTANISGLLTISTSNSGSSALFSGGDTTVAGVITVGNAANDRWSLLQVSGGTFTSSEAVTGVVLSPHATSANKAMLKFSGGVSTLQRVAFGAASGTSGTGVVWLKGGELYLGSGGLVQEAPVFTSSIRLTSGLLGAAGAWGTAIPVSLEGGIVIKAADASGAPHDINFGGAFTGAGSLTKTGTGIVTLAGANAYTGSTTVEEGTLRLPTDDVLSDTAALNVATGAFLNLTHTGTDTVSDFQIDGVSQASGTYGGSGSGAQHIIPQITGTGKIFVPVSDPFVAWSAGFGLTGNDALPSADPDHDGQSNLLEFALNGSPISSTASGKTRSAVAVVGGENALTYTLPVRVGAAFTGDTSKSAAIAGLTYTIQGSDELSDWETMIITEVVPALSADLPDLDDDWTYRTFRTPGTVAADPKDFIRARVLK</sequence>
<protein>
    <submittedName>
        <fullName evidence="3">Autotransporter-associated beta strand repeat-containing protein</fullName>
    </submittedName>
</protein>
<dbReference type="Gene3D" id="2.160.20.20">
    <property type="match status" value="1"/>
</dbReference>
<organism evidence="3 4">
    <name type="scientific">Luteolibacter yonseiensis</name>
    <dbReference type="NCBI Taxonomy" id="1144680"/>
    <lineage>
        <taxon>Bacteria</taxon>
        <taxon>Pseudomonadati</taxon>
        <taxon>Verrucomicrobiota</taxon>
        <taxon>Verrucomicrobiia</taxon>
        <taxon>Verrucomicrobiales</taxon>
        <taxon>Verrucomicrobiaceae</taxon>
        <taxon>Luteolibacter</taxon>
    </lineage>
</organism>
<evidence type="ECO:0000313" key="3">
    <source>
        <dbReference type="EMBL" id="MBK1816807.1"/>
    </source>
</evidence>
<evidence type="ECO:0000256" key="2">
    <source>
        <dbReference type="SAM" id="SignalP"/>
    </source>
</evidence>